<evidence type="ECO:0000313" key="1">
    <source>
        <dbReference type="EMBL" id="KAJ0079820.1"/>
    </source>
</evidence>
<name>A0ACC0ZX88_9ROSI</name>
<dbReference type="EMBL" id="CM047909">
    <property type="protein sequence ID" value="KAJ0079820.1"/>
    <property type="molecule type" value="Genomic_DNA"/>
</dbReference>
<reference evidence="2" key="1">
    <citation type="journal article" date="2023" name="G3 (Bethesda)">
        <title>Genome assembly and association tests identify interacting loci associated with vigor, precocity, and sex in interspecific pistachio rootstocks.</title>
        <authorList>
            <person name="Palmer W."/>
            <person name="Jacygrad E."/>
            <person name="Sagayaradj S."/>
            <person name="Cavanaugh K."/>
            <person name="Han R."/>
            <person name="Bertier L."/>
            <person name="Beede B."/>
            <person name="Kafkas S."/>
            <person name="Golino D."/>
            <person name="Preece J."/>
            <person name="Michelmore R."/>
        </authorList>
    </citation>
    <scope>NUCLEOTIDE SEQUENCE [LARGE SCALE GENOMIC DNA]</scope>
</reference>
<proteinExistence type="predicted"/>
<comment type="caution">
    <text evidence="1">The sequence shown here is derived from an EMBL/GenBank/DDBJ whole genome shotgun (WGS) entry which is preliminary data.</text>
</comment>
<dbReference type="Proteomes" id="UP001164250">
    <property type="component" value="Chromosome 13"/>
</dbReference>
<keyword evidence="2" id="KW-1185">Reference proteome</keyword>
<evidence type="ECO:0000313" key="2">
    <source>
        <dbReference type="Proteomes" id="UP001164250"/>
    </source>
</evidence>
<gene>
    <name evidence="1" type="ORF">Patl1_23686</name>
</gene>
<sequence length="138" mass="16014">MALCFLIAHLPPPITRVTSNQRTITSASYGPTWRLLRRNLMSEILHPTRVKSYSHARKWVLQILVDILNSHYKSGDPVRLHDHFQYAMFCLLVLMCFGEKVDEKTIEKVKEADHQPSSEFEPVPYPQFLAKTDKDFVS</sequence>
<protein>
    <submittedName>
        <fullName evidence="1">Uncharacterized protein</fullName>
    </submittedName>
</protein>
<organism evidence="1 2">
    <name type="scientific">Pistacia atlantica</name>
    <dbReference type="NCBI Taxonomy" id="434234"/>
    <lineage>
        <taxon>Eukaryota</taxon>
        <taxon>Viridiplantae</taxon>
        <taxon>Streptophyta</taxon>
        <taxon>Embryophyta</taxon>
        <taxon>Tracheophyta</taxon>
        <taxon>Spermatophyta</taxon>
        <taxon>Magnoliopsida</taxon>
        <taxon>eudicotyledons</taxon>
        <taxon>Gunneridae</taxon>
        <taxon>Pentapetalae</taxon>
        <taxon>rosids</taxon>
        <taxon>malvids</taxon>
        <taxon>Sapindales</taxon>
        <taxon>Anacardiaceae</taxon>
        <taxon>Pistacia</taxon>
    </lineage>
</organism>
<accession>A0ACC0ZX88</accession>